<dbReference type="EMBL" id="SOBK01000001">
    <property type="protein sequence ID" value="TDT92045.1"/>
    <property type="molecule type" value="Genomic_DNA"/>
</dbReference>
<dbReference type="PANTHER" id="PTHR47371">
    <property type="entry name" value="LIPOTEICHOIC ACID SYNTHASE"/>
    <property type="match status" value="1"/>
</dbReference>
<protein>
    <submittedName>
        <fullName evidence="9">Phosphoglycerol transferase MdoB-like AlkP superfamily enzyme</fullName>
    </submittedName>
</protein>
<dbReference type="KEGG" id="dej:AWY79_07880"/>
<dbReference type="Gene3D" id="3.40.720.10">
    <property type="entry name" value="Alkaline Phosphatase, subunit A"/>
    <property type="match status" value="1"/>
</dbReference>
<dbReference type="GO" id="GO:0005886">
    <property type="term" value="C:plasma membrane"/>
    <property type="evidence" value="ECO:0007669"/>
    <property type="project" value="UniProtKB-SubCell"/>
</dbReference>
<dbReference type="CDD" id="cd16015">
    <property type="entry name" value="LTA_synthase"/>
    <property type="match status" value="1"/>
</dbReference>
<dbReference type="Pfam" id="PF00884">
    <property type="entry name" value="Sulfatase"/>
    <property type="match status" value="1"/>
</dbReference>
<keyword evidence="2" id="KW-1003">Cell membrane</keyword>
<evidence type="ECO:0000313" key="9">
    <source>
        <dbReference type="EMBL" id="TDT92045.1"/>
    </source>
</evidence>
<accession>A0A126QNM5</accession>
<dbReference type="PANTHER" id="PTHR47371:SF3">
    <property type="entry name" value="PHOSPHOGLYCEROL TRANSFERASE I"/>
    <property type="match status" value="1"/>
</dbReference>
<evidence type="ECO:0000313" key="11">
    <source>
        <dbReference type="Proteomes" id="UP000295506"/>
    </source>
</evidence>
<evidence type="ECO:0000256" key="6">
    <source>
        <dbReference type="SAM" id="Phobius"/>
    </source>
</evidence>
<keyword evidence="3 6" id="KW-0812">Transmembrane</keyword>
<keyword evidence="9" id="KW-0808">Transferase</keyword>
<proteinExistence type="predicted"/>
<evidence type="ECO:0000313" key="10">
    <source>
        <dbReference type="Proteomes" id="UP000055611"/>
    </source>
</evidence>
<feature type="transmembrane region" description="Helical" evidence="6">
    <location>
        <begin position="47"/>
        <end position="74"/>
    </location>
</feature>
<reference evidence="9 11" key="2">
    <citation type="submission" date="2019-03" db="EMBL/GenBank/DDBJ databases">
        <title>Genomic Encyclopedia of Type Strains, Phase IV (KMG-IV): sequencing the most valuable type-strain genomes for metagenomic binning, comparative biology and taxonomic classification.</title>
        <authorList>
            <person name="Goeker M."/>
        </authorList>
    </citation>
    <scope>NUCLEOTIDE SEQUENCE [LARGE SCALE GENOMIC DNA]</scope>
    <source>
        <strain evidence="9 11">DSM 101483</strain>
    </source>
</reference>
<sequence>MAAAILSYLAVAGLALWLNRLDASGCRGKSFDVLVDGTPLLLVTLLYSTFLLMTGRSLFSGLLVIGGELLLFAVNRLKLSQFKEPLVFVDFGLFAQMLRHPRFYFPYIFPLPVVLAVSGLAALMALLYWAQPPLGAEGEWFPKTLLVLSLAVAGFVGFCFTGEGRRRVRAWVARRKPSFDPNKDFARFGLTGSLLLHFLAYVHREGRDGDAGPIPADERSAHCVWPEKVLGDIPAPKPHVVLVQAESFFDIRRVDPAIDRNLFANYDRLAGEGVSGRMHVSAHGAYTMRTEFSVLTGIPNNALGSDGMNPYLTASRRRVWSLASHFKSQGYRCICVHPYDLRFFRRDKVIPNLGFDELHGEGVFDSTRRFGPYISDDALAGHILDLLDKSEVPVFVFAVTIEAHGPWDKERFESTGVDRQSLGVPHWADDGFAAYLAHLRNTDLMLGRLAADRTGDSRPRVVAMYGDHVGCVPENRCPEPDTDYLVWSDSEAGTSRREIKAEEIGRVVLEVYAKNKR</sequence>
<dbReference type="EMBL" id="CP014206">
    <property type="protein sequence ID" value="AMK11035.1"/>
    <property type="molecule type" value="Genomic_DNA"/>
</dbReference>
<dbReference type="Proteomes" id="UP000055611">
    <property type="component" value="Chromosome"/>
</dbReference>
<dbReference type="GO" id="GO:0016740">
    <property type="term" value="F:transferase activity"/>
    <property type="evidence" value="ECO:0007669"/>
    <property type="project" value="UniProtKB-KW"/>
</dbReference>
<dbReference type="OrthoDB" id="5363296at2"/>
<feature type="transmembrane region" description="Helical" evidence="6">
    <location>
        <begin position="145"/>
        <end position="164"/>
    </location>
</feature>
<feature type="domain" description="Sulfatase N-terminal" evidence="7">
    <location>
        <begin position="238"/>
        <end position="474"/>
    </location>
</feature>
<evidence type="ECO:0000256" key="3">
    <source>
        <dbReference type="ARBA" id="ARBA00022692"/>
    </source>
</evidence>
<evidence type="ECO:0000256" key="1">
    <source>
        <dbReference type="ARBA" id="ARBA00004651"/>
    </source>
</evidence>
<evidence type="ECO:0000256" key="4">
    <source>
        <dbReference type="ARBA" id="ARBA00022989"/>
    </source>
</evidence>
<feature type="transmembrane region" description="Helical" evidence="6">
    <location>
        <begin position="185"/>
        <end position="203"/>
    </location>
</feature>
<evidence type="ECO:0000256" key="5">
    <source>
        <dbReference type="ARBA" id="ARBA00023136"/>
    </source>
</evidence>
<dbReference type="InterPro" id="IPR000917">
    <property type="entry name" value="Sulfatase_N"/>
</dbReference>
<evidence type="ECO:0000259" key="7">
    <source>
        <dbReference type="Pfam" id="PF00884"/>
    </source>
</evidence>
<dbReference type="InterPro" id="IPR050448">
    <property type="entry name" value="OpgB/LTA_synthase_biosynth"/>
</dbReference>
<evidence type="ECO:0000256" key="2">
    <source>
        <dbReference type="ARBA" id="ARBA00022475"/>
    </source>
</evidence>
<comment type="subcellular location">
    <subcellularLocation>
        <location evidence="1">Cell membrane</location>
        <topology evidence="1">Multi-pass membrane protein</topology>
    </subcellularLocation>
</comment>
<dbReference type="InterPro" id="IPR017850">
    <property type="entry name" value="Alkaline_phosphatase_core_sf"/>
</dbReference>
<feature type="transmembrane region" description="Helical" evidence="6">
    <location>
        <begin position="107"/>
        <end position="130"/>
    </location>
</feature>
<organism evidence="9 11">
    <name type="scientific">Pseudodesulfovibrio indicus</name>
    <dbReference type="NCBI Taxonomy" id="1716143"/>
    <lineage>
        <taxon>Bacteria</taxon>
        <taxon>Pseudomonadati</taxon>
        <taxon>Thermodesulfobacteriota</taxon>
        <taxon>Desulfovibrionia</taxon>
        <taxon>Desulfovibrionales</taxon>
        <taxon>Desulfovibrionaceae</taxon>
    </lineage>
</organism>
<dbReference type="SUPFAM" id="SSF53649">
    <property type="entry name" value="Alkaline phosphatase-like"/>
    <property type="match status" value="1"/>
</dbReference>
<reference evidence="8 10" key="1">
    <citation type="journal article" date="2016" name="Front. Microbiol.">
        <title>Genome Sequence of the Piezophilic, Mesophilic Sulfate-Reducing Bacterium Desulfovibrio indicus J2T.</title>
        <authorList>
            <person name="Cao J."/>
            <person name="Maignien L."/>
            <person name="Shao Z."/>
            <person name="Alain K."/>
            <person name="Jebbar M."/>
        </authorList>
    </citation>
    <scope>NUCLEOTIDE SEQUENCE [LARGE SCALE GENOMIC DNA]</scope>
    <source>
        <strain evidence="8 10">J2</strain>
    </source>
</reference>
<keyword evidence="10" id="KW-1185">Reference proteome</keyword>
<dbReference type="Proteomes" id="UP000295506">
    <property type="component" value="Unassembled WGS sequence"/>
</dbReference>
<dbReference type="AlphaFoldDB" id="A0A126QNM5"/>
<keyword evidence="4 6" id="KW-1133">Transmembrane helix</keyword>
<name>A0A126QNM5_9BACT</name>
<keyword evidence="5 6" id="KW-0472">Membrane</keyword>
<dbReference type="RefSeq" id="WP_066802229.1">
    <property type="nucleotide sequence ID" value="NZ_CP014206.1"/>
</dbReference>
<evidence type="ECO:0000313" key="8">
    <source>
        <dbReference type="EMBL" id="AMK11035.1"/>
    </source>
</evidence>
<gene>
    <name evidence="8" type="ORF">AWY79_07880</name>
    <name evidence="9" type="ORF">EDC59_101449</name>
</gene>